<dbReference type="SUPFAM" id="SSF47384">
    <property type="entry name" value="Homodimeric domain of signal transducing histidine kinase"/>
    <property type="match status" value="1"/>
</dbReference>
<dbReference type="SUPFAM" id="SSF55874">
    <property type="entry name" value="ATPase domain of HSP90 chaperone/DNA topoisomerase II/histidine kinase"/>
    <property type="match status" value="1"/>
</dbReference>
<dbReference type="Pfam" id="PF00512">
    <property type="entry name" value="HisKA"/>
    <property type="match status" value="1"/>
</dbReference>
<dbReference type="Gene3D" id="3.40.50.2300">
    <property type="match status" value="2"/>
</dbReference>
<keyword evidence="8" id="KW-1185">Reference proteome</keyword>
<dbReference type="PRINTS" id="PR00344">
    <property type="entry name" value="BCTRLSENSOR"/>
</dbReference>
<dbReference type="Gene3D" id="1.10.287.130">
    <property type="match status" value="1"/>
</dbReference>
<dbReference type="InterPro" id="IPR001789">
    <property type="entry name" value="Sig_transdc_resp-reg_receiver"/>
</dbReference>
<evidence type="ECO:0000256" key="1">
    <source>
        <dbReference type="ARBA" id="ARBA00000085"/>
    </source>
</evidence>
<name>A0ABW8JK57_9GAMM</name>
<feature type="modified residue" description="4-aspartylphosphate" evidence="4">
    <location>
        <position position="55"/>
    </location>
</feature>
<evidence type="ECO:0000313" key="8">
    <source>
        <dbReference type="Proteomes" id="UP001620461"/>
    </source>
</evidence>
<dbReference type="Gene3D" id="3.30.450.20">
    <property type="entry name" value="PAS domain"/>
    <property type="match status" value="1"/>
</dbReference>
<dbReference type="Proteomes" id="UP001620461">
    <property type="component" value="Unassembled WGS sequence"/>
</dbReference>
<sequence>MCPDIQVLVVDDNVATRYAMRRILHKHGYSVLEAGTGTEGMAKIQSDRVDAVLLDVNLPDASGFDIVRHLRATAKTALLPVIHVSAASIATGDLITGLDAGADAYLIHPVDPDVLLATLRTLLRVRDTESALRQSEERFREIFNGVVAPIAVIDGDLLLHETNPAFDKQIGRVRIKDNLGASFAAGQEEVLAALSSALQKQQRWQGALTMVMDGVLRDTHWRIAPYREPSVGIAFVEDVTRHKERERVQAERLDSTQHRLNQEIEVRQKAQSQLFQAQKMDALGKLTGGIAHDFNNLLTSVITATEMLTVKLDSHDTVSAKRFASMVLRSAHNAATLTHRLLAFARQQPLDTKVVDVNANISSLGDLLRRTIGEQIDLDITLAAEPAIAKVDPNQLENAVLNLVINARDALSGNGRITIEVADQWIANDPELAQGRYVVLTVADNGRGIAADVLEKVFEPFFTTKATGQGTGLGLSMVYGFARQSGGIARIESRLDQGTQVHLVLPSGVGESLSANKSAPTPMVSGQGEKILLVEDMSPVRALVAEALTSAGYRCEQASDGASAAQLLVAHDDIRLLFTDIGLPDMRGTQLAQIARQARPALPVLFMTGYSEEAAKRSDLIDERTDIITKPFEVGRLLLTIRRMLSAH</sequence>
<dbReference type="EMBL" id="JADIKJ010000015">
    <property type="protein sequence ID" value="MFK2901488.1"/>
    <property type="molecule type" value="Genomic_DNA"/>
</dbReference>
<keyword evidence="3 4" id="KW-0597">Phosphoprotein</keyword>
<dbReference type="PROSITE" id="PS50109">
    <property type="entry name" value="HIS_KIN"/>
    <property type="match status" value="1"/>
</dbReference>
<evidence type="ECO:0000313" key="7">
    <source>
        <dbReference type="EMBL" id="MFK2901488.1"/>
    </source>
</evidence>
<dbReference type="EC" id="2.7.13.3" evidence="2"/>
<dbReference type="InterPro" id="IPR000014">
    <property type="entry name" value="PAS"/>
</dbReference>
<reference evidence="7 8" key="1">
    <citation type="submission" date="2020-10" db="EMBL/GenBank/DDBJ databases">
        <title>Phylogeny of dyella-like bacteria.</title>
        <authorList>
            <person name="Fu J."/>
        </authorList>
    </citation>
    <scope>NUCLEOTIDE SEQUENCE [LARGE SCALE GENOMIC DNA]</scope>
    <source>
        <strain evidence="7 8">JP1</strain>
    </source>
</reference>
<dbReference type="SUPFAM" id="SSF52172">
    <property type="entry name" value="CheY-like"/>
    <property type="match status" value="2"/>
</dbReference>
<dbReference type="InterPro" id="IPR036097">
    <property type="entry name" value="HisK_dim/P_sf"/>
</dbReference>
<dbReference type="InterPro" id="IPR036890">
    <property type="entry name" value="HATPase_C_sf"/>
</dbReference>
<feature type="domain" description="Histidine kinase" evidence="5">
    <location>
        <begin position="289"/>
        <end position="509"/>
    </location>
</feature>
<feature type="modified residue" description="4-aspartylphosphate" evidence="4">
    <location>
        <position position="580"/>
    </location>
</feature>
<dbReference type="SMART" id="SM00387">
    <property type="entry name" value="HATPase_c"/>
    <property type="match status" value="1"/>
</dbReference>
<feature type="domain" description="Response regulatory" evidence="6">
    <location>
        <begin position="6"/>
        <end position="123"/>
    </location>
</feature>
<dbReference type="SMART" id="SM00448">
    <property type="entry name" value="REC"/>
    <property type="match status" value="2"/>
</dbReference>
<evidence type="ECO:0000259" key="5">
    <source>
        <dbReference type="PROSITE" id="PS50109"/>
    </source>
</evidence>
<evidence type="ECO:0000259" key="6">
    <source>
        <dbReference type="PROSITE" id="PS50110"/>
    </source>
</evidence>
<proteinExistence type="predicted"/>
<dbReference type="CDD" id="cd00082">
    <property type="entry name" value="HisKA"/>
    <property type="match status" value="1"/>
</dbReference>
<dbReference type="InterPro" id="IPR003594">
    <property type="entry name" value="HATPase_dom"/>
</dbReference>
<comment type="caution">
    <text evidence="7">The sequence shown here is derived from an EMBL/GenBank/DDBJ whole genome shotgun (WGS) entry which is preliminary data.</text>
</comment>
<dbReference type="PANTHER" id="PTHR43065">
    <property type="entry name" value="SENSOR HISTIDINE KINASE"/>
    <property type="match status" value="1"/>
</dbReference>
<evidence type="ECO:0000256" key="3">
    <source>
        <dbReference type="ARBA" id="ARBA00022553"/>
    </source>
</evidence>
<dbReference type="InterPro" id="IPR035965">
    <property type="entry name" value="PAS-like_dom_sf"/>
</dbReference>
<accession>A0ABW8JK57</accession>
<dbReference type="SMART" id="SM00388">
    <property type="entry name" value="HisKA"/>
    <property type="match status" value="1"/>
</dbReference>
<dbReference type="PROSITE" id="PS50110">
    <property type="entry name" value="RESPONSE_REGULATORY"/>
    <property type="match status" value="2"/>
</dbReference>
<organism evidence="7 8">
    <name type="scientific">Dyella jejuensis</name>
    <dbReference type="NCBI Taxonomy" id="1432009"/>
    <lineage>
        <taxon>Bacteria</taxon>
        <taxon>Pseudomonadati</taxon>
        <taxon>Pseudomonadota</taxon>
        <taxon>Gammaproteobacteria</taxon>
        <taxon>Lysobacterales</taxon>
        <taxon>Rhodanobacteraceae</taxon>
        <taxon>Dyella</taxon>
    </lineage>
</organism>
<gene>
    <name evidence="7" type="ORF">ISP15_14190</name>
</gene>
<dbReference type="InterPro" id="IPR011006">
    <property type="entry name" value="CheY-like_superfamily"/>
</dbReference>
<dbReference type="SUPFAM" id="SSF55785">
    <property type="entry name" value="PYP-like sensor domain (PAS domain)"/>
    <property type="match status" value="1"/>
</dbReference>
<comment type="catalytic activity">
    <reaction evidence="1">
        <text>ATP + protein L-histidine = ADP + protein N-phospho-L-histidine.</text>
        <dbReference type="EC" id="2.7.13.3"/>
    </reaction>
</comment>
<feature type="domain" description="Response regulatory" evidence="6">
    <location>
        <begin position="530"/>
        <end position="645"/>
    </location>
</feature>
<dbReference type="Pfam" id="PF00072">
    <property type="entry name" value="Response_reg"/>
    <property type="match status" value="2"/>
</dbReference>
<dbReference type="InterPro" id="IPR003661">
    <property type="entry name" value="HisK_dim/P_dom"/>
</dbReference>
<dbReference type="Pfam" id="PF02518">
    <property type="entry name" value="HATPase_c"/>
    <property type="match status" value="1"/>
</dbReference>
<protein>
    <recommendedName>
        <fullName evidence="2">histidine kinase</fullName>
        <ecNumber evidence="2">2.7.13.3</ecNumber>
    </recommendedName>
</protein>
<evidence type="ECO:0000256" key="4">
    <source>
        <dbReference type="PROSITE-ProRule" id="PRU00169"/>
    </source>
</evidence>
<dbReference type="NCBIfam" id="TIGR00229">
    <property type="entry name" value="sensory_box"/>
    <property type="match status" value="1"/>
</dbReference>
<dbReference type="RefSeq" id="WP_404548271.1">
    <property type="nucleotide sequence ID" value="NZ_JADIKJ010000015.1"/>
</dbReference>
<dbReference type="Gene3D" id="3.30.565.10">
    <property type="entry name" value="Histidine kinase-like ATPase, C-terminal domain"/>
    <property type="match status" value="1"/>
</dbReference>
<dbReference type="InterPro" id="IPR004358">
    <property type="entry name" value="Sig_transdc_His_kin-like_C"/>
</dbReference>
<dbReference type="InterPro" id="IPR005467">
    <property type="entry name" value="His_kinase_dom"/>
</dbReference>
<evidence type="ECO:0000256" key="2">
    <source>
        <dbReference type="ARBA" id="ARBA00012438"/>
    </source>
</evidence>
<dbReference type="PANTHER" id="PTHR43065:SF42">
    <property type="entry name" value="TWO-COMPONENT SENSOR PPRA"/>
    <property type="match status" value="1"/>
</dbReference>